<dbReference type="SUPFAM" id="SSF55315">
    <property type="entry name" value="L30e-like"/>
    <property type="match status" value="1"/>
</dbReference>
<dbReference type="Gene3D" id="3.30.1330.30">
    <property type="match status" value="1"/>
</dbReference>
<dbReference type="PANTHER" id="PTHR46103">
    <property type="entry name" value="RRNA METHYLTRANSFERASE 1, MITOCHONDRIAL"/>
    <property type="match status" value="1"/>
</dbReference>
<proteinExistence type="inferred from homology"/>
<evidence type="ECO:0000256" key="3">
    <source>
        <dbReference type="ARBA" id="ARBA00022552"/>
    </source>
</evidence>
<evidence type="ECO:0000256" key="8">
    <source>
        <dbReference type="ARBA" id="ARBA00023128"/>
    </source>
</evidence>
<dbReference type="Pfam" id="PF00588">
    <property type="entry name" value="SpoU_methylase"/>
    <property type="match status" value="1"/>
</dbReference>
<evidence type="ECO:0000256" key="9">
    <source>
        <dbReference type="ARBA" id="ARBA00034881"/>
    </source>
</evidence>
<dbReference type="GO" id="GO:0016435">
    <property type="term" value="F:rRNA (guanine) methyltransferase activity"/>
    <property type="evidence" value="ECO:0007669"/>
    <property type="project" value="TreeGrafter"/>
</dbReference>
<dbReference type="InterPro" id="IPR029064">
    <property type="entry name" value="Ribosomal_eL30-like_sf"/>
</dbReference>
<dbReference type="InterPro" id="IPR047182">
    <property type="entry name" value="MRM1"/>
</dbReference>
<evidence type="ECO:0000256" key="5">
    <source>
        <dbReference type="ARBA" id="ARBA00022679"/>
    </source>
</evidence>
<dbReference type="InterPro" id="IPR029026">
    <property type="entry name" value="tRNA_m1G_MTases_N"/>
</dbReference>
<dbReference type="SUPFAM" id="SSF75217">
    <property type="entry name" value="alpha/beta knot"/>
    <property type="match status" value="1"/>
</dbReference>
<evidence type="ECO:0000259" key="11">
    <source>
        <dbReference type="SMART" id="SM00967"/>
    </source>
</evidence>
<dbReference type="GO" id="GO:0003723">
    <property type="term" value="F:RNA binding"/>
    <property type="evidence" value="ECO:0007669"/>
    <property type="project" value="InterPro"/>
</dbReference>
<dbReference type="InterPro" id="IPR001537">
    <property type="entry name" value="SpoU_MeTrfase"/>
</dbReference>
<organism evidence="12 13">
    <name type="scientific">Cephalotrichum gorgonifer</name>
    <dbReference type="NCBI Taxonomy" id="2041049"/>
    <lineage>
        <taxon>Eukaryota</taxon>
        <taxon>Fungi</taxon>
        <taxon>Dikarya</taxon>
        <taxon>Ascomycota</taxon>
        <taxon>Pezizomycotina</taxon>
        <taxon>Sordariomycetes</taxon>
        <taxon>Hypocreomycetidae</taxon>
        <taxon>Microascales</taxon>
        <taxon>Microascaceae</taxon>
        <taxon>Cephalotrichum</taxon>
    </lineage>
</organism>
<protein>
    <recommendedName>
        <fullName evidence="9">rRNA methyltransferase 1, mitochondrial</fullName>
    </recommendedName>
</protein>
<comment type="subcellular location">
    <subcellularLocation>
        <location evidence="1">Mitochondrion</location>
    </subcellularLocation>
</comment>
<evidence type="ECO:0000313" key="13">
    <source>
        <dbReference type="Proteomes" id="UP001187682"/>
    </source>
</evidence>
<dbReference type="InterPro" id="IPR013123">
    <property type="entry name" value="SpoU_subst-bd"/>
</dbReference>
<dbReference type="Gene3D" id="3.40.1280.10">
    <property type="match status" value="1"/>
</dbReference>
<keyword evidence="3" id="KW-0698">rRNA processing</keyword>
<dbReference type="EMBL" id="ONZQ02000001">
    <property type="protein sequence ID" value="SPN97422.1"/>
    <property type="molecule type" value="Genomic_DNA"/>
</dbReference>
<keyword evidence="6" id="KW-0949">S-adenosyl-L-methionine</keyword>
<keyword evidence="8" id="KW-0496">Mitochondrion</keyword>
<comment type="caution">
    <text evidence="12">The sequence shown here is derived from an EMBL/GenBank/DDBJ whole genome shotgun (WGS) entry which is preliminary data.</text>
</comment>
<evidence type="ECO:0000313" key="12">
    <source>
        <dbReference type="EMBL" id="SPN97422.1"/>
    </source>
</evidence>
<evidence type="ECO:0000256" key="2">
    <source>
        <dbReference type="ARBA" id="ARBA00007228"/>
    </source>
</evidence>
<dbReference type="CDD" id="cd18105">
    <property type="entry name" value="SpoU-like_MRM1"/>
    <property type="match status" value="1"/>
</dbReference>
<keyword evidence="4" id="KW-0489">Methyltransferase</keyword>
<reference evidence="12" key="1">
    <citation type="submission" date="2018-03" db="EMBL/GenBank/DDBJ databases">
        <authorList>
            <person name="Guldener U."/>
        </authorList>
    </citation>
    <scope>NUCLEOTIDE SEQUENCE</scope>
</reference>
<feature type="domain" description="RNA 2-O ribose methyltransferase substrate binding" evidence="11">
    <location>
        <begin position="130"/>
        <end position="213"/>
    </location>
</feature>
<evidence type="ECO:0000256" key="10">
    <source>
        <dbReference type="SAM" id="MobiDB-lite"/>
    </source>
</evidence>
<feature type="compositionally biased region" description="Basic and acidic residues" evidence="10">
    <location>
        <begin position="439"/>
        <end position="461"/>
    </location>
</feature>
<keyword evidence="5" id="KW-0808">Transferase</keyword>
<evidence type="ECO:0000256" key="1">
    <source>
        <dbReference type="ARBA" id="ARBA00004173"/>
    </source>
</evidence>
<feature type="region of interest" description="Disordered" evidence="10">
    <location>
        <begin position="423"/>
        <end position="461"/>
    </location>
</feature>
<dbReference type="PANTHER" id="PTHR46103:SF1">
    <property type="entry name" value="RRNA METHYLTRANSFERASE 1, MITOCHONDRIAL"/>
    <property type="match status" value="1"/>
</dbReference>
<evidence type="ECO:0000256" key="7">
    <source>
        <dbReference type="ARBA" id="ARBA00022946"/>
    </source>
</evidence>
<dbReference type="SMART" id="SM00967">
    <property type="entry name" value="SpoU_sub_bind"/>
    <property type="match status" value="1"/>
</dbReference>
<evidence type="ECO:0000256" key="4">
    <source>
        <dbReference type="ARBA" id="ARBA00022603"/>
    </source>
</evidence>
<dbReference type="InterPro" id="IPR047261">
    <property type="entry name" value="MRM1_MeTrfase_dom"/>
</dbReference>
<evidence type="ECO:0000256" key="6">
    <source>
        <dbReference type="ARBA" id="ARBA00022691"/>
    </source>
</evidence>
<gene>
    <name evidence="12" type="ORF">DNG_00936</name>
</gene>
<dbReference type="GO" id="GO:0005739">
    <property type="term" value="C:mitochondrion"/>
    <property type="evidence" value="ECO:0007669"/>
    <property type="project" value="UniProtKB-SubCell"/>
</dbReference>
<accession>A0AAE8SR88</accession>
<keyword evidence="7" id="KW-0809">Transit peptide</keyword>
<sequence>MTFGTGATQEGTRDRNEEILEAEEKEGTPTLYPTSRLAMTLSQGRGTLWGEEKMVPGMLWPVSRDLPGIVLVGGENEVVRSLGPDGRRRANTLNRGEGTTGAEVEMRVELVGRGLPENTTRARPACRHEFLFGSSVVTAALTTSRRKLYHLYILEGGKRGPEGAGYNSPRALAERRGVPITMVKDQGAALLEKMSGGRPHNGYVLEASPLPQLPVTSLGPPGPNPWKPEFEVVLGRQSREDEAINGTGTTVHCQPKKNQKPLVLLLNEVLDPANLGAMIRSAWFLGASAVAITAQGSATLTPVALKASAGAAEEMPILSVESAMDFITASKEAGWKSYAAAPAILGKDKKKTTIKQLEEQNPLAESPCILILGSEGQGLPKPLRRAADFEISIPGASRSSVDSLNVSVAGGILCNAFLNPHPAGSAKGSQSKVAETDEVEHAEGEVEEKQPGKSTDKGGLF</sequence>
<name>A0AAE8SR88_9PEZI</name>
<dbReference type="Proteomes" id="UP001187682">
    <property type="component" value="Unassembled WGS sequence"/>
</dbReference>
<comment type="similarity">
    <text evidence="2">Belongs to the class IV-like SAM-binding methyltransferase superfamily. RNA methyltransferase TrmH family.</text>
</comment>
<dbReference type="AlphaFoldDB" id="A0AAE8SR88"/>
<dbReference type="InterPro" id="IPR029028">
    <property type="entry name" value="Alpha/beta_knot_MTases"/>
</dbReference>
<keyword evidence="13" id="KW-1185">Reference proteome</keyword>